<evidence type="ECO:0000256" key="2">
    <source>
        <dbReference type="ARBA" id="ARBA00023125"/>
    </source>
</evidence>
<dbReference type="InterPro" id="IPR016032">
    <property type="entry name" value="Sig_transdc_resp-reg_C-effctor"/>
</dbReference>
<sequence length="210" mass="23015">MIKTPRIRILCIDDHPIVRDGLISIVNLQPDMEIVGAAGSGAEGLSMFRDINPDITLVDLRLRDTTGFDLIRNILELSPSARTIVLTSFEGDVDIERALAAGARGYVVKGMVREELLHAIRAVHAGKQHVPSAVAAKLVDHLASEKLTQRELDVLKEVARGKRNKEIGATLSIAEDTVKMHVKNILMKLGVNDRTEAVTNALRRGIIHLN</sequence>
<dbReference type="InterPro" id="IPR000792">
    <property type="entry name" value="Tscrpt_reg_LuxR_C"/>
</dbReference>
<evidence type="ECO:0000313" key="6">
    <source>
        <dbReference type="EMBL" id="NYF51316.1"/>
    </source>
</evidence>
<dbReference type="InterPro" id="IPR039420">
    <property type="entry name" value="WalR-like"/>
</dbReference>
<evidence type="ECO:0000256" key="1">
    <source>
        <dbReference type="ARBA" id="ARBA00022553"/>
    </source>
</evidence>
<dbReference type="InterPro" id="IPR058245">
    <property type="entry name" value="NreC/VraR/RcsB-like_REC"/>
</dbReference>
<gene>
    <name evidence="6" type="ORF">HDF12_001681</name>
</gene>
<organism evidence="6 7">
    <name type="scientific">Tunturiibacter lichenicola</name>
    <dbReference type="NCBI Taxonomy" id="2051959"/>
    <lineage>
        <taxon>Bacteria</taxon>
        <taxon>Pseudomonadati</taxon>
        <taxon>Acidobacteriota</taxon>
        <taxon>Terriglobia</taxon>
        <taxon>Terriglobales</taxon>
        <taxon>Acidobacteriaceae</taxon>
        <taxon>Tunturiibacter</taxon>
    </lineage>
</organism>
<dbReference type="AlphaFoldDB" id="A0A7Y9NL15"/>
<reference evidence="6 7" key="1">
    <citation type="submission" date="2020-07" db="EMBL/GenBank/DDBJ databases">
        <title>Genomic Encyclopedia of Type Strains, Phase IV (KMG-V): Genome sequencing to study the core and pangenomes of soil and plant-associated prokaryotes.</title>
        <authorList>
            <person name="Whitman W."/>
        </authorList>
    </citation>
    <scope>NUCLEOTIDE SEQUENCE [LARGE SCALE GENOMIC DNA]</scope>
    <source>
        <strain evidence="6 7">M8UP30</strain>
    </source>
</reference>
<accession>A0A7Y9NL15</accession>
<dbReference type="SUPFAM" id="SSF52172">
    <property type="entry name" value="CheY-like"/>
    <property type="match status" value="1"/>
</dbReference>
<dbReference type="SMART" id="SM00448">
    <property type="entry name" value="REC"/>
    <property type="match status" value="1"/>
</dbReference>
<dbReference type="CDD" id="cd17535">
    <property type="entry name" value="REC_NarL-like"/>
    <property type="match status" value="1"/>
</dbReference>
<proteinExistence type="predicted"/>
<dbReference type="CDD" id="cd06170">
    <property type="entry name" value="LuxR_C_like"/>
    <property type="match status" value="1"/>
</dbReference>
<evidence type="ECO:0000313" key="7">
    <source>
        <dbReference type="Proteomes" id="UP000534186"/>
    </source>
</evidence>
<feature type="modified residue" description="4-aspartylphosphate" evidence="3">
    <location>
        <position position="59"/>
    </location>
</feature>
<dbReference type="Pfam" id="PF00196">
    <property type="entry name" value="GerE"/>
    <property type="match status" value="1"/>
</dbReference>
<dbReference type="GO" id="GO:0000160">
    <property type="term" value="P:phosphorelay signal transduction system"/>
    <property type="evidence" value="ECO:0007669"/>
    <property type="project" value="InterPro"/>
</dbReference>
<name>A0A7Y9NL15_9BACT</name>
<evidence type="ECO:0000259" key="5">
    <source>
        <dbReference type="PROSITE" id="PS50110"/>
    </source>
</evidence>
<dbReference type="PRINTS" id="PR00038">
    <property type="entry name" value="HTHLUXR"/>
</dbReference>
<evidence type="ECO:0000256" key="3">
    <source>
        <dbReference type="PROSITE-ProRule" id="PRU00169"/>
    </source>
</evidence>
<dbReference type="InterPro" id="IPR001789">
    <property type="entry name" value="Sig_transdc_resp-reg_receiver"/>
</dbReference>
<dbReference type="GO" id="GO:0006355">
    <property type="term" value="P:regulation of DNA-templated transcription"/>
    <property type="evidence" value="ECO:0007669"/>
    <property type="project" value="InterPro"/>
</dbReference>
<comment type="caution">
    <text evidence="6">The sequence shown here is derived from an EMBL/GenBank/DDBJ whole genome shotgun (WGS) entry which is preliminary data.</text>
</comment>
<dbReference type="SMART" id="SM00421">
    <property type="entry name" value="HTH_LUXR"/>
    <property type="match status" value="1"/>
</dbReference>
<dbReference type="Proteomes" id="UP000534186">
    <property type="component" value="Unassembled WGS sequence"/>
</dbReference>
<protein>
    <submittedName>
        <fullName evidence="6">DNA-binding NarL/FixJ family response regulator</fullName>
    </submittedName>
</protein>
<dbReference type="Pfam" id="PF00072">
    <property type="entry name" value="Response_reg"/>
    <property type="match status" value="1"/>
</dbReference>
<dbReference type="PANTHER" id="PTHR43214">
    <property type="entry name" value="TWO-COMPONENT RESPONSE REGULATOR"/>
    <property type="match status" value="1"/>
</dbReference>
<feature type="domain" description="HTH luxR-type" evidence="4">
    <location>
        <begin position="140"/>
        <end position="205"/>
    </location>
</feature>
<dbReference type="PROSITE" id="PS50043">
    <property type="entry name" value="HTH_LUXR_2"/>
    <property type="match status" value="1"/>
</dbReference>
<dbReference type="SUPFAM" id="SSF46894">
    <property type="entry name" value="C-terminal effector domain of the bipartite response regulators"/>
    <property type="match status" value="1"/>
</dbReference>
<feature type="domain" description="Response regulatory" evidence="5">
    <location>
        <begin position="8"/>
        <end position="124"/>
    </location>
</feature>
<dbReference type="PROSITE" id="PS50110">
    <property type="entry name" value="RESPONSE_REGULATORY"/>
    <property type="match status" value="1"/>
</dbReference>
<keyword evidence="1 3" id="KW-0597">Phosphoprotein</keyword>
<evidence type="ECO:0000259" key="4">
    <source>
        <dbReference type="PROSITE" id="PS50043"/>
    </source>
</evidence>
<dbReference type="PROSITE" id="PS00622">
    <property type="entry name" value="HTH_LUXR_1"/>
    <property type="match status" value="1"/>
</dbReference>
<dbReference type="EMBL" id="JACCCV010000001">
    <property type="protein sequence ID" value="NYF51316.1"/>
    <property type="molecule type" value="Genomic_DNA"/>
</dbReference>
<dbReference type="PANTHER" id="PTHR43214:SF43">
    <property type="entry name" value="TWO-COMPONENT RESPONSE REGULATOR"/>
    <property type="match status" value="1"/>
</dbReference>
<dbReference type="InterPro" id="IPR011006">
    <property type="entry name" value="CheY-like_superfamily"/>
</dbReference>
<keyword evidence="2 6" id="KW-0238">DNA-binding</keyword>
<dbReference type="Gene3D" id="3.40.50.2300">
    <property type="match status" value="1"/>
</dbReference>
<dbReference type="GO" id="GO:0003677">
    <property type="term" value="F:DNA binding"/>
    <property type="evidence" value="ECO:0007669"/>
    <property type="project" value="UniProtKB-KW"/>
</dbReference>